<evidence type="ECO:0000313" key="2">
    <source>
        <dbReference type="EMBL" id="KPL81225.1"/>
    </source>
</evidence>
<dbReference type="Pfam" id="PF19777">
    <property type="entry name" value="DUF6263"/>
    <property type="match status" value="1"/>
</dbReference>
<evidence type="ECO:0000313" key="3">
    <source>
        <dbReference type="Proteomes" id="UP000050277"/>
    </source>
</evidence>
<keyword evidence="3" id="KW-1185">Reference proteome</keyword>
<feature type="signal peptide" evidence="1">
    <location>
        <begin position="1"/>
        <end position="23"/>
    </location>
</feature>
<keyword evidence="1" id="KW-0732">Signal</keyword>
<dbReference type="STRING" id="70996.SE18_21315"/>
<evidence type="ECO:0000256" key="1">
    <source>
        <dbReference type="SAM" id="SignalP"/>
    </source>
</evidence>
<gene>
    <name evidence="2" type="ORF">SE18_21315</name>
</gene>
<protein>
    <recommendedName>
        <fullName evidence="4">Lipoprotein</fullName>
    </recommendedName>
</protein>
<dbReference type="OrthoDB" id="9820228at2"/>
<evidence type="ECO:0008006" key="4">
    <source>
        <dbReference type="Google" id="ProtNLM"/>
    </source>
</evidence>
<organism evidence="2 3">
    <name type="scientific">Herpetosiphon geysericola</name>
    <dbReference type="NCBI Taxonomy" id="70996"/>
    <lineage>
        <taxon>Bacteria</taxon>
        <taxon>Bacillati</taxon>
        <taxon>Chloroflexota</taxon>
        <taxon>Chloroflexia</taxon>
        <taxon>Herpetosiphonales</taxon>
        <taxon>Herpetosiphonaceae</taxon>
        <taxon>Herpetosiphon</taxon>
    </lineage>
</organism>
<sequence length="317" mass="34831">MLRRMLVLLVLIGLVACGSNDQAATNSENLTLKLNVQPNQSYRYQSTQVQHVTQSMFMTEQTQATTTTMTMDQSVVSVSPEGEIVMRIVIDSIRVESNANDQAMIYDSSDPAASTDSPAFAQFAGLISQPMTLTLSPEAKVTKVDGIDQMIDKMLGGAEENEQTVMMRDMLTKTFEQSYAKATIIPFGGKPMAIGDSWQDVTDMNVQIFSMVLTNTYSLKERNAGLATFDMTGEFAIGELNFPDLLERDDIKMSIDKGKGENSQRGTVVIDEATGMLKSNVLDQTMSMVINIEGANADQSLTMPMTQTLHMEVQLQP</sequence>
<name>A0A0P6XYD6_9CHLR</name>
<accession>A0A0P6XYD6</accession>
<dbReference type="EMBL" id="LGKP01000035">
    <property type="protein sequence ID" value="KPL81225.1"/>
    <property type="molecule type" value="Genomic_DNA"/>
</dbReference>
<comment type="caution">
    <text evidence="2">The sequence shown here is derived from an EMBL/GenBank/DDBJ whole genome shotgun (WGS) entry which is preliminary data.</text>
</comment>
<proteinExistence type="predicted"/>
<feature type="chain" id="PRO_5006133270" description="Lipoprotein" evidence="1">
    <location>
        <begin position="24"/>
        <end position="317"/>
    </location>
</feature>
<dbReference type="Proteomes" id="UP000050277">
    <property type="component" value="Unassembled WGS sequence"/>
</dbReference>
<reference evidence="2 3" key="1">
    <citation type="submission" date="2015-07" db="EMBL/GenBank/DDBJ databases">
        <title>Whole genome sequence of Herpetosiphon geysericola DSM 7119.</title>
        <authorList>
            <person name="Hemp J."/>
            <person name="Ward L.M."/>
            <person name="Pace L.A."/>
            <person name="Fischer W.W."/>
        </authorList>
    </citation>
    <scope>NUCLEOTIDE SEQUENCE [LARGE SCALE GENOMIC DNA]</scope>
    <source>
        <strain evidence="2 3">DSM 7119</strain>
    </source>
</reference>
<dbReference type="RefSeq" id="WP_054536490.1">
    <property type="nucleotide sequence ID" value="NZ_LGKP01000035.1"/>
</dbReference>
<dbReference type="InterPro" id="IPR046230">
    <property type="entry name" value="DUF6263"/>
</dbReference>
<dbReference type="AlphaFoldDB" id="A0A0P6XYD6"/>
<dbReference type="PROSITE" id="PS51257">
    <property type="entry name" value="PROKAR_LIPOPROTEIN"/>
    <property type="match status" value="1"/>
</dbReference>